<dbReference type="InterPro" id="IPR029058">
    <property type="entry name" value="AB_hydrolase_fold"/>
</dbReference>
<dbReference type="Proteomes" id="UP001314170">
    <property type="component" value="Unassembled WGS sequence"/>
</dbReference>
<sequence length="144" mass="15146">MNSSRDRWASLQWVESQSVANGADKEQCLLTLGDFGRVFIGGDSAGAHIVPNIAMKAGNEVLPGGVTLLGAFLTHPYLWGSKPIGSESSAKHTGGIDNPMINSLGREELSVARFGCSRLLVIVVGLDDLKERGVAHSSAIKDSG</sequence>
<reference evidence="3 4" key="1">
    <citation type="submission" date="2024-01" db="EMBL/GenBank/DDBJ databases">
        <authorList>
            <person name="Waweru B."/>
        </authorList>
    </citation>
    <scope>NUCLEOTIDE SEQUENCE [LARGE SCALE GENOMIC DNA]</scope>
</reference>
<evidence type="ECO:0000259" key="2">
    <source>
        <dbReference type="Pfam" id="PF07859"/>
    </source>
</evidence>
<dbReference type="Gene3D" id="3.40.50.1820">
    <property type="entry name" value="alpha/beta hydrolase"/>
    <property type="match status" value="1"/>
</dbReference>
<dbReference type="PANTHER" id="PTHR23024">
    <property type="entry name" value="ARYLACETAMIDE DEACETYLASE"/>
    <property type="match status" value="1"/>
</dbReference>
<evidence type="ECO:0000313" key="4">
    <source>
        <dbReference type="Proteomes" id="UP001314170"/>
    </source>
</evidence>
<dbReference type="GO" id="GO:0016787">
    <property type="term" value="F:hydrolase activity"/>
    <property type="evidence" value="ECO:0007669"/>
    <property type="project" value="InterPro"/>
</dbReference>
<dbReference type="PANTHER" id="PTHR23024:SF551">
    <property type="entry name" value="2-HYDROXYISOFLAVANONE DEHYDRATASE-LIKE"/>
    <property type="match status" value="1"/>
</dbReference>
<comment type="similarity">
    <text evidence="1">Belongs to the 'GDXG' lipolytic enzyme family.</text>
</comment>
<evidence type="ECO:0000256" key="1">
    <source>
        <dbReference type="ARBA" id="ARBA00010515"/>
    </source>
</evidence>
<evidence type="ECO:0000313" key="3">
    <source>
        <dbReference type="EMBL" id="CAK7327002.1"/>
    </source>
</evidence>
<keyword evidence="4" id="KW-1185">Reference proteome</keyword>
<gene>
    <name evidence="3" type="ORF">DCAF_LOCUS4709</name>
</gene>
<organism evidence="3 4">
    <name type="scientific">Dovyalis caffra</name>
    <dbReference type="NCBI Taxonomy" id="77055"/>
    <lineage>
        <taxon>Eukaryota</taxon>
        <taxon>Viridiplantae</taxon>
        <taxon>Streptophyta</taxon>
        <taxon>Embryophyta</taxon>
        <taxon>Tracheophyta</taxon>
        <taxon>Spermatophyta</taxon>
        <taxon>Magnoliopsida</taxon>
        <taxon>eudicotyledons</taxon>
        <taxon>Gunneridae</taxon>
        <taxon>Pentapetalae</taxon>
        <taxon>rosids</taxon>
        <taxon>fabids</taxon>
        <taxon>Malpighiales</taxon>
        <taxon>Salicaceae</taxon>
        <taxon>Flacourtieae</taxon>
        <taxon>Dovyalis</taxon>
    </lineage>
</organism>
<dbReference type="InterPro" id="IPR013094">
    <property type="entry name" value="AB_hydrolase_3"/>
</dbReference>
<protein>
    <recommendedName>
        <fullName evidence="2">Alpha/beta hydrolase fold-3 domain-containing protein</fullName>
    </recommendedName>
</protein>
<dbReference type="InterPro" id="IPR050466">
    <property type="entry name" value="Carboxylest/Gibb_receptor"/>
</dbReference>
<feature type="domain" description="Alpha/beta hydrolase fold-3" evidence="2">
    <location>
        <begin position="5"/>
        <end position="89"/>
    </location>
</feature>
<comment type="caution">
    <text evidence="3">The sequence shown here is derived from an EMBL/GenBank/DDBJ whole genome shotgun (WGS) entry which is preliminary data.</text>
</comment>
<accession>A0AAV1QYY3</accession>
<dbReference type="EMBL" id="CAWUPB010000851">
    <property type="protein sequence ID" value="CAK7327002.1"/>
    <property type="molecule type" value="Genomic_DNA"/>
</dbReference>
<name>A0AAV1QYY3_9ROSI</name>
<dbReference type="AlphaFoldDB" id="A0AAV1QYY3"/>
<dbReference type="Pfam" id="PF07859">
    <property type="entry name" value="Abhydrolase_3"/>
    <property type="match status" value="1"/>
</dbReference>
<proteinExistence type="inferred from homology"/>
<dbReference type="SUPFAM" id="SSF53474">
    <property type="entry name" value="alpha/beta-Hydrolases"/>
    <property type="match status" value="1"/>
</dbReference>